<evidence type="ECO:0000256" key="1">
    <source>
        <dbReference type="SAM" id="MobiDB-lite"/>
    </source>
</evidence>
<dbReference type="HOGENOM" id="CLU_3170813_0_0_11"/>
<protein>
    <submittedName>
        <fullName evidence="2">Uncharacterized protein</fullName>
    </submittedName>
</protein>
<evidence type="ECO:0000313" key="2">
    <source>
        <dbReference type="EMBL" id="BAD54862.1"/>
    </source>
</evidence>
<dbReference type="EMBL" id="AP006618">
    <property type="protein sequence ID" value="BAD54862.1"/>
    <property type="molecule type" value="Genomic_DNA"/>
</dbReference>
<gene>
    <name evidence="2" type="ordered locus">NFA_200</name>
</gene>
<sequence>MTRPTDTPLATYPLGRGERGETPAEAAQRAAIEAQHEPLFEIIEEDR</sequence>
<feature type="region of interest" description="Disordered" evidence="1">
    <location>
        <begin position="1"/>
        <end position="23"/>
    </location>
</feature>
<dbReference type="Proteomes" id="UP000006820">
    <property type="component" value="Chromosome"/>
</dbReference>
<dbReference type="AlphaFoldDB" id="Q5Z3X9"/>
<dbReference type="GeneID" id="61136659"/>
<name>Q5Z3X9_NOCFA</name>
<evidence type="ECO:0000313" key="3">
    <source>
        <dbReference type="Proteomes" id="UP000006820"/>
    </source>
</evidence>
<dbReference type="RefSeq" id="WP_011206549.1">
    <property type="nucleotide sequence ID" value="NC_006361.1"/>
</dbReference>
<keyword evidence="3" id="KW-1185">Reference proteome</keyword>
<organism evidence="2 3">
    <name type="scientific">Nocardia farcinica (strain IFM 10152)</name>
    <dbReference type="NCBI Taxonomy" id="247156"/>
    <lineage>
        <taxon>Bacteria</taxon>
        <taxon>Bacillati</taxon>
        <taxon>Actinomycetota</taxon>
        <taxon>Actinomycetes</taxon>
        <taxon>Mycobacteriales</taxon>
        <taxon>Nocardiaceae</taxon>
        <taxon>Nocardia</taxon>
    </lineage>
</organism>
<dbReference type="KEGG" id="nfa:NFA_200"/>
<proteinExistence type="predicted"/>
<accession>Q5Z3X9</accession>
<reference evidence="2 3" key="1">
    <citation type="journal article" date="2004" name="Proc. Natl. Acad. Sci. U.S.A.">
        <title>The complete genomic sequence of Nocardia farcinica IFM 10152.</title>
        <authorList>
            <person name="Ishikawa J."/>
            <person name="Yamashita A."/>
            <person name="Mikami Y."/>
            <person name="Hoshino Y."/>
            <person name="Kurita H."/>
            <person name="Hotta K."/>
            <person name="Shiba T."/>
            <person name="Hattori M."/>
        </authorList>
    </citation>
    <scope>NUCLEOTIDE SEQUENCE [LARGE SCALE GENOMIC DNA]</scope>
    <source>
        <strain evidence="2 3">IFM 10152</strain>
    </source>
</reference>